<proteinExistence type="predicted"/>
<sequence>MYAESVISFKNITVSVLNITSRRIYGSIGIENADGSRDDFKIIFSYDDDIDVDESTAGLILTMPVINYAYFSREITLNFDLSYEDKSLIERFIKINNHEVFINKIINRRYDFILNEYIPDDSDINEKNASGITVLNANARPNNKGFETNKNRVAIMSSGGKESLLGYGILNEIGAETYAFYFEESGSHWLTAKTAYDYYSRHFKNVFKIWSNVDRFYKFMNLKLKIIDKSKINIRADDYPIQVFIFPVYIFSMIPFMKKYGIGNIVMGDEFDDPRQMKLFHGMKYYYGIFDQTVDFNDMMTDYFKLTGKDIDVYSIVYPITGSLEEKILMERYHDLFLNQRSCHSCHIKDGRIVPCGKCTKCLGILLFILANNGDPGEIGYSNNDIRLLPRRLKKARLRLDPDEIKYTESRIGIINDNDYNHVAGIHIMPYENSILSKVPEMYRDNIFKIFNEYSSGIYKLNNNKWERIS</sequence>
<dbReference type="Gene3D" id="3.40.50.620">
    <property type="entry name" value="HUPs"/>
    <property type="match status" value="1"/>
</dbReference>
<evidence type="ECO:0000313" key="1">
    <source>
        <dbReference type="EMBL" id="SMD30545.1"/>
    </source>
</evidence>
<dbReference type="SUPFAM" id="SSF52402">
    <property type="entry name" value="Adenine nucleotide alpha hydrolases-like"/>
    <property type="match status" value="1"/>
</dbReference>
<evidence type="ECO:0000313" key="2">
    <source>
        <dbReference type="Proteomes" id="UP000192315"/>
    </source>
</evidence>
<organism evidence="1 2">
    <name type="scientific">Picrophilus torridus (strain ATCC 700027 / DSM 9790 / JCM 10055 / NBRC 100828 / KAW 2/3)</name>
    <dbReference type="NCBI Taxonomy" id="1122961"/>
    <lineage>
        <taxon>Archaea</taxon>
        <taxon>Methanobacteriati</taxon>
        <taxon>Thermoplasmatota</taxon>
        <taxon>Thermoplasmata</taxon>
        <taxon>Thermoplasmatales</taxon>
        <taxon>Picrophilaceae</taxon>
        <taxon>Picrophilus</taxon>
    </lineage>
</organism>
<dbReference type="RefSeq" id="WP_084272487.1">
    <property type="nucleotide sequence ID" value="NZ_FWYE01000001.1"/>
</dbReference>
<comment type="caution">
    <text evidence="1">The sequence shown here is derived from an EMBL/GenBank/DDBJ whole genome shotgun (WGS) entry which is preliminary data.</text>
</comment>
<dbReference type="Proteomes" id="UP000192315">
    <property type="component" value="Unassembled WGS sequence"/>
</dbReference>
<protein>
    <submittedName>
        <fullName evidence="1">Uncharacterized protein</fullName>
    </submittedName>
</protein>
<name>A0A8G2FW24_PICTO</name>
<reference evidence="1 2" key="1">
    <citation type="submission" date="2017-04" db="EMBL/GenBank/DDBJ databases">
        <authorList>
            <person name="Varghese N."/>
            <person name="Submissions S."/>
        </authorList>
    </citation>
    <scope>NUCLEOTIDE SEQUENCE [LARGE SCALE GENOMIC DNA]</scope>
    <source>
        <strain evidence="1 2">DSM 9789</strain>
    </source>
</reference>
<gene>
    <name evidence="1" type="ORF">SAMN02745355_0433</name>
</gene>
<dbReference type="InterPro" id="IPR014729">
    <property type="entry name" value="Rossmann-like_a/b/a_fold"/>
</dbReference>
<dbReference type="AlphaFoldDB" id="A0A8G2FW24"/>
<accession>A0A8G2FW24</accession>
<dbReference type="EMBL" id="FWYE01000001">
    <property type="protein sequence ID" value="SMD30545.1"/>
    <property type="molecule type" value="Genomic_DNA"/>
</dbReference>
<keyword evidence="2" id="KW-1185">Reference proteome</keyword>